<evidence type="ECO:0000256" key="3">
    <source>
        <dbReference type="ARBA" id="ARBA00022781"/>
    </source>
</evidence>
<dbReference type="AlphaFoldDB" id="S9W4U9"/>
<comment type="subunit">
    <text evidence="5">V-ATPase is a heteromultimeric enzyme composed of a peripheral catalytic V1 complex (components A to H) attached to an integral membrane V0 proton pore complex.</text>
</comment>
<dbReference type="InterPro" id="IPR004907">
    <property type="entry name" value="ATPase_V1-cplx_csu"/>
</dbReference>
<keyword evidence="4 5" id="KW-0406">Ion transport</keyword>
<evidence type="ECO:0000313" key="8">
    <source>
        <dbReference type="Proteomes" id="UP000015354"/>
    </source>
</evidence>
<dbReference type="SUPFAM" id="SSF118203">
    <property type="entry name" value="Vacuolar ATP synthase subunit C"/>
    <property type="match status" value="1"/>
</dbReference>
<evidence type="ECO:0000256" key="2">
    <source>
        <dbReference type="ARBA" id="ARBA00022448"/>
    </source>
</evidence>
<dbReference type="Pfam" id="PF03223">
    <property type="entry name" value="V-ATPase_C"/>
    <property type="match status" value="1"/>
</dbReference>
<evidence type="ECO:0000256" key="4">
    <source>
        <dbReference type="ARBA" id="ARBA00023065"/>
    </source>
</evidence>
<dbReference type="GO" id="GO:0000221">
    <property type="term" value="C:vacuolar proton-transporting V-type ATPase, V1 domain"/>
    <property type="evidence" value="ECO:0007669"/>
    <property type="project" value="TreeGrafter"/>
</dbReference>
<dbReference type="EMBL" id="ATMH01003788">
    <property type="protein sequence ID" value="EPY30915.1"/>
    <property type="molecule type" value="Genomic_DNA"/>
</dbReference>
<name>S9W4U9_9TRYP</name>
<reference evidence="7 8" key="1">
    <citation type="journal article" date="2013" name="PLoS ONE">
        <title>Predicting the Proteins of Angomonas deanei, Strigomonas culicis and Their Respective Endosymbionts Reveals New Aspects of the Trypanosomatidae Family.</title>
        <authorList>
            <person name="Motta M.C."/>
            <person name="Martins A.C."/>
            <person name="de Souza S.S."/>
            <person name="Catta-Preta C.M."/>
            <person name="Silva R."/>
            <person name="Klein C.C."/>
            <person name="de Almeida L.G."/>
            <person name="de Lima Cunha O."/>
            <person name="Ciapina L.P."/>
            <person name="Brocchi M."/>
            <person name="Colabardini A.C."/>
            <person name="de Araujo Lima B."/>
            <person name="Machado C.R."/>
            <person name="de Almeida Soares C.M."/>
            <person name="Probst C.M."/>
            <person name="de Menezes C.B."/>
            <person name="Thompson C.E."/>
            <person name="Bartholomeu D.C."/>
            <person name="Gradia D.F."/>
            <person name="Pavoni D.P."/>
            <person name="Grisard E.C."/>
            <person name="Fantinatti-Garboggini F."/>
            <person name="Marchini F.K."/>
            <person name="Rodrigues-Luiz G.F."/>
            <person name="Wagner G."/>
            <person name="Goldman G.H."/>
            <person name="Fietto J.L."/>
            <person name="Elias M.C."/>
            <person name="Goldman M.H."/>
            <person name="Sagot M.F."/>
            <person name="Pereira M."/>
            <person name="Stoco P.H."/>
            <person name="de Mendonca-Neto R.P."/>
            <person name="Teixeira S.M."/>
            <person name="Maciel T.E."/>
            <person name="de Oliveira Mendes T.A."/>
            <person name="Urmenyi T.P."/>
            <person name="de Souza W."/>
            <person name="Schenkman S."/>
            <person name="de Vasconcelos A.T."/>
        </authorList>
    </citation>
    <scope>NUCLEOTIDE SEQUENCE [LARGE SCALE GENOMIC DNA]</scope>
</reference>
<dbReference type="Gene3D" id="3.30.70.100">
    <property type="match status" value="1"/>
</dbReference>
<dbReference type="Proteomes" id="UP000015354">
    <property type="component" value="Unassembled WGS sequence"/>
</dbReference>
<dbReference type="CDD" id="cd14785">
    <property type="entry name" value="V-ATPase_C"/>
    <property type="match status" value="1"/>
</dbReference>
<dbReference type="GO" id="GO:0046961">
    <property type="term" value="F:proton-transporting ATPase activity, rotational mechanism"/>
    <property type="evidence" value="ECO:0007669"/>
    <property type="project" value="InterPro"/>
</dbReference>
<keyword evidence="2 5" id="KW-0813">Transport</keyword>
<reference evidence="7" key="2">
    <citation type="submission" date="2013-03" db="EMBL/GenBank/DDBJ databases">
        <authorList>
            <person name="Motta M.C.M."/>
            <person name="Martins A.C.A."/>
            <person name="Preta C.M.C.C."/>
            <person name="Silva R."/>
            <person name="de Souza S.S."/>
            <person name="Klein C.C."/>
            <person name="de Almeida L.G.P."/>
            <person name="Cunha O.L."/>
            <person name="Colabardini A.C."/>
            <person name="Lima B.A."/>
            <person name="Machado C.R."/>
            <person name="Soares C.M.A."/>
            <person name="de Menezes C.B.A."/>
            <person name="Bartolomeu D.C."/>
            <person name="Grisard E.C."/>
            <person name="Fantinatti-Garboggini F."/>
            <person name="Rodrigues-Luiz G.F."/>
            <person name="Wagner G."/>
            <person name="Goldman G.H."/>
            <person name="Fietto J.L.R."/>
            <person name="Ciapina L.P."/>
            <person name="Brocchi M."/>
            <person name="Elias M.C."/>
            <person name="Goldman M.H.S."/>
            <person name="Sagot M.-F."/>
            <person name="Pereira M."/>
            <person name="Stoco P.H."/>
            <person name="Teixeira S.M.R."/>
            <person name="de Mendonca-Neto R.P."/>
            <person name="Maciel T.E.F."/>
            <person name="Mendes T.A.O."/>
            <person name="Urmenyi T.P."/>
            <person name="Teixeira M.M.G."/>
            <person name="de Camargo E.F.P."/>
            <person name="de Sousa W."/>
            <person name="Schenkman S."/>
            <person name="de Vasconcelos A.T.R."/>
        </authorList>
    </citation>
    <scope>NUCLEOTIDE SEQUENCE</scope>
</reference>
<dbReference type="FunFam" id="3.30.70.100:FF:000002">
    <property type="entry name" value="V-type proton ATPase subunit C"/>
    <property type="match status" value="1"/>
</dbReference>
<comment type="function">
    <text evidence="5">Subunit of the V1 complex of vacuolar(H+)-ATPase (V-ATPase), a multisubunit enzyme composed of a peripheral complex (V1) that hydrolyzes ATP and a membrane integral complex (V0) that translocates protons. V-ATPase is responsible for acidifying and maintaining the pH of intracellular compartments and in some cell types, is targeted to the plasma membrane, where it is responsible for acidifying the extracellular environment. Subunit C is necessary for the assembly of the catalytic sector of the enzyme and is likely to have a specific function in its catalytic activity.</text>
</comment>
<dbReference type="InterPro" id="IPR036132">
    <property type="entry name" value="Vac_ATP_synth_c_sf"/>
</dbReference>
<accession>S9W4U9</accession>
<dbReference type="PANTHER" id="PTHR10137">
    <property type="entry name" value="V-TYPE PROTON ATPASE SUBUNIT C"/>
    <property type="match status" value="1"/>
</dbReference>
<dbReference type="EMBL" id="ATMH01007991">
    <property type="protein sequence ID" value="EPY22968.1"/>
    <property type="molecule type" value="Genomic_DNA"/>
</dbReference>
<dbReference type="Gene3D" id="1.20.1460.10">
    <property type="entry name" value="subunit c (vma5p) of the yeast v-atpase, domain 2"/>
    <property type="match status" value="1"/>
</dbReference>
<keyword evidence="3 5" id="KW-0375">Hydrogen ion transport</keyword>
<dbReference type="Gene3D" id="3.30.70.1180">
    <property type="entry name" value="Vacuolar atp synthase subunit c, domain 1"/>
    <property type="match status" value="1"/>
</dbReference>
<evidence type="ECO:0000256" key="1">
    <source>
        <dbReference type="ARBA" id="ARBA00006138"/>
    </source>
</evidence>
<gene>
    <name evidence="7" type="ORF">STCU_03788</name>
    <name evidence="6" type="ORF">STCU_07991</name>
</gene>
<organism evidence="7 8">
    <name type="scientific">Strigomonas culicis</name>
    <dbReference type="NCBI Taxonomy" id="28005"/>
    <lineage>
        <taxon>Eukaryota</taxon>
        <taxon>Discoba</taxon>
        <taxon>Euglenozoa</taxon>
        <taxon>Kinetoplastea</taxon>
        <taxon>Metakinetoplastina</taxon>
        <taxon>Trypanosomatida</taxon>
        <taxon>Trypanosomatidae</taxon>
        <taxon>Strigomonadinae</taxon>
        <taxon>Strigomonas</taxon>
    </lineage>
</organism>
<evidence type="ECO:0000313" key="6">
    <source>
        <dbReference type="EMBL" id="EPY22968.1"/>
    </source>
</evidence>
<protein>
    <recommendedName>
        <fullName evidence="5">V-type proton ATPase subunit C</fullName>
    </recommendedName>
</protein>
<keyword evidence="8" id="KW-1185">Reference proteome</keyword>
<evidence type="ECO:0000256" key="5">
    <source>
        <dbReference type="RuleBase" id="RU364010"/>
    </source>
</evidence>
<dbReference type="OrthoDB" id="6605928at2759"/>
<sequence length="380" mass="43809">MSENFLIFALPYLQQCNDNLPSAQFESLVRQMGPLGQMFRHFIIPNLKVGTLDSLMEASDELTKLDPVMENTVQKLIGLMEETSGKPRSVVTTFRINKAQEMSPAGYIKNFLWSSAQFDPKDSIQTLVEKFGMISSSADERVRVVLTEYNETRNKVNAANRKGEGNLSVRPIREIVAVYNRDHQCFVDTDLMVTVFVAVPIANQKEWLDTYWNLNEYVCPQSNRVVAEDKEYVLNSVVTFRKVLEEFKTACRKRRYVIREVDTGDDLSHVELKQLQEKAEKDKKTFYTLLWQQYCVCYVAWIHLKSIRVFVESLLKYGLPPRFISVVVQLPASKEAEVRKRISEIYPDLSTPLAHDTFYDNGALQQEYPYISLKVANVQV</sequence>
<dbReference type="PANTHER" id="PTHR10137:SF0">
    <property type="entry name" value="V-TYPE PROTON ATPASE SUBUNIT C"/>
    <property type="match status" value="1"/>
</dbReference>
<proteinExistence type="inferred from homology"/>
<comment type="similarity">
    <text evidence="1 5">Belongs to the V-ATPase C subunit family.</text>
</comment>
<evidence type="ECO:0000313" key="7">
    <source>
        <dbReference type="EMBL" id="EPY30915.1"/>
    </source>
</evidence>
<comment type="caution">
    <text evidence="7">The sequence shown here is derived from an EMBL/GenBank/DDBJ whole genome shotgun (WGS) entry which is preliminary data.</text>
</comment>